<organism evidence="2 3">
    <name type="scientific">Oceanidesulfovibrio marinus</name>
    <dbReference type="NCBI Taxonomy" id="370038"/>
    <lineage>
        <taxon>Bacteria</taxon>
        <taxon>Pseudomonadati</taxon>
        <taxon>Thermodesulfobacteriota</taxon>
        <taxon>Desulfovibrionia</taxon>
        <taxon>Desulfovibrionales</taxon>
        <taxon>Desulfovibrionaceae</taxon>
        <taxon>Oceanidesulfovibrio</taxon>
    </lineage>
</organism>
<reference evidence="2 3" key="1">
    <citation type="submission" date="2019-04" db="EMBL/GenBank/DDBJ databases">
        <title>Isolation and culture of sulfate reducing bacteria from the cold seep of the South China Sea.</title>
        <authorList>
            <person name="Sun C."/>
            <person name="Liu R."/>
        </authorList>
    </citation>
    <scope>NUCLEOTIDE SEQUENCE [LARGE SCALE GENOMIC DNA]</scope>
    <source>
        <strain evidence="2 3">CS1</strain>
    </source>
</reference>
<feature type="transmembrane region" description="Helical" evidence="1">
    <location>
        <begin position="208"/>
        <end position="229"/>
    </location>
</feature>
<evidence type="ECO:0000313" key="3">
    <source>
        <dbReference type="Proteomes" id="UP000503251"/>
    </source>
</evidence>
<feature type="transmembrane region" description="Helical" evidence="1">
    <location>
        <begin position="401"/>
        <end position="420"/>
    </location>
</feature>
<dbReference type="RefSeq" id="WP_171267813.1">
    <property type="nucleotide sequence ID" value="NZ_CP039543.1"/>
</dbReference>
<feature type="transmembrane region" description="Helical" evidence="1">
    <location>
        <begin position="12"/>
        <end position="33"/>
    </location>
</feature>
<keyword evidence="3" id="KW-1185">Reference proteome</keyword>
<dbReference type="EMBL" id="CP039543">
    <property type="protein sequence ID" value="QJT10218.1"/>
    <property type="molecule type" value="Genomic_DNA"/>
</dbReference>
<gene>
    <name evidence="2" type="ORF">E8L03_15330</name>
</gene>
<proteinExistence type="predicted"/>
<accession>A0ABX6NHU9</accession>
<feature type="transmembrane region" description="Helical" evidence="1">
    <location>
        <begin position="440"/>
        <end position="464"/>
    </location>
</feature>
<name>A0ABX6NHU9_9BACT</name>
<keyword evidence="1" id="KW-0812">Transmembrane</keyword>
<feature type="transmembrane region" description="Helical" evidence="1">
    <location>
        <begin position="476"/>
        <end position="499"/>
    </location>
</feature>
<feature type="transmembrane region" description="Helical" evidence="1">
    <location>
        <begin position="370"/>
        <end position="389"/>
    </location>
</feature>
<dbReference type="Proteomes" id="UP000503251">
    <property type="component" value="Chromosome"/>
</dbReference>
<feature type="transmembrane region" description="Helical" evidence="1">
    <location>
        <begin position="131"/>
        <end position="151"/>
    </location>
</feature>
<sequence length="503" mass="55200">MKENNDSGVDFSLMALSLTIVVFYAPFTIAALVSGPLGINFGVIVCVSFALMAFGTFLSSILTKSGLVVAPGIGLATFFSYGYAGGKLGNNLPIAALATSVVTLFLSIVICKNGKSIRQNLLDSFKGPLRIGIRASVGTLLASVALGAVIGSKVSLGTRIFSIKWDGDYSVHLYSLLCFMIAVVVIIGSERAVAVWSKSSCRWRGQSIVLLALRSVNIVSPALIFYLAVSNSYSKVSVDLSFNNFWINIDCIRNMLFSHSTFFSGVSYPNGTEADLGSLIYLSMVLVVVVIVDIPGSPYEMFMCSKKLSDKEKYKRIDTAFVTTSVTSMVNAAFLISPSVYYAENNIMTQTGDLSKEPELVEKYVTNPRTARYCFFFFVICAVFFLFVRTDTVYLRDIVKFAIAPNLFCLGLHLTAKSFFSDEVTDEDRQELHTLAPAALAVLLVPTFGFDFAIMSSMLYYSLVKINYKKLKTLKLINFLKIEILLFFMSIIAFVGLFISSTK</sequence>
<evidence type="ECO:0000313" key="2">
    <source>
        <dbReference type="EMBL" id="QJT10218.1"/>
    </source>
</evidence>
<feature type="transmembrane region" description="Helical" evidence="1">
    <location>
        <begin position="320"/>
        <end position="343"/>
    </location>
</feature>
<feature type="transmembrane region" description="Helical" evidence="1">
    <location>
        <begin position="171"/>
        <end position="188"/>
    </location>
</feature>
<protein>
    <submittedName>
        <fullName evidence="2">Uncharacterized protein</fullName>
    </submittedName>
</protein>
<keyword evidence="1" id="KW-1133">Transmembrane helix</keyword>
<feature type="transmembrane region" description="Helical" evidence="1">
    <location>
        <begin position="92"/>
        <end position="111"/>
    </location>
</feature>
<evidence type="ECO:0000256" key="1">
    <source>
        <dbReference type="SAM" id="Phobius"/>
    </source>
</evidence>
<keyword evidence="1" id="KW-0472">Membrane</keyword>
<feature type="transmembrane region" description="Helical" evidence="1">
    <location>
        <begin position="66"/>
        <end position="86"/>
    </location>
</feature>
<feature type="transmembrane region" description="Helical" evidence="1">
    <location>
        <begin position="39"/>
        <end position="59"/>
    </location>
</feature>
<feature type="transmembrane region" description="Helical" evidence="1">
    <location>
        <begin position="279"/>
        <end position="299"/>
    </location>
</feature>